<dbReference type="InterPro" id="IPR011055">
    <property type="entry name" value="Dup_hybrid_motif"/>
</dbReference>
<dbReference type="InterPro" id="IPR016047">
    <property type="entry name" value="M23ase_b-sheet_dom"/>
</dbReference>
<feature type="signal peptide" evidence="2">
    <location>
        <begin position="1"/>
        <end position="24"/>
    </location>
</feature>
<protein>
    <submittedName>
        <fullName evidence="4">M23 family metallopeptidase</fullName>
    </submittedName>
</protein>
<sequence length="205" mass="21078">MTPRPALGALLVTALLLVAAPAVADPDPVGVWPLAPQPEVVAGFDPPDDPWGAGHRGVDLLGSPGQAVHAALPGRVSWAGVLAGRGVVVVDHGSTRTTYEPVEATVGTGDVVAAGDRIGRLSTAGSHCLPQACLHWGWIEDETYLDPLRLVGAGPVRLLPLWQDQPVPAARATAPTSPYAGWRPPLDALTPADVLAGRPVAAGPW</sequence>
<evidence type="ECO:0000313" key="4">
    <source>
        <dbReference type="EMBL" id="MBZ5737027.1"/>
    </source>
</evidence>
<evidence type="ECO:0000256" key="2">
    <source>
        <dbReference type="SAM" id="SignalP"/>
    </source>
</evidence>
<feature type="chain" id="PRO_5046622944" evidence="2">
    <location>
        <begin position="25"/>
        <end position="205"/>
    </location>
</feature>
<evidence type="ECO:0000256" key="1">
    <source>
        <dbReference type="ARBA" id="ARBA00022729"/>
    </source>
</evidence>
<dbReference type="Gene3D" id="2.70.70.10">
    <property type="entry name" value="Glucose Permease (Domain IIA)"/>
    <property type="match status" value="1"/>
</dbReference>
<accession>A0ABS7U875</accession>
<dbReference type="SUPFAM" id="SSF51261">
    <property type="entry name" value="Duplicated hybrid motif"/>
    <property type="match status" value="1"/>
</dbReference>
<dbReference type="Proteomes" id="UP000780875">
    <property type="component" value="Unassembled WGS sequence"/>
</dbReference>
<gene>
    <name evidence="4" type="ORF">K8U61_02540</name>
</gene>
<dbReference type="EMBL" id="JAIQZJ010000001">
    <property type="protein sequence ID" value="MBZ5737027.1"/>
    <property type="molecule type" value="Genomic_DNA"/>
</dbReference>
<comment type="caution">
    <text evidence="4">The sequence shown here is derived from an EMBL/GenBank/DDBJ whole genome shotgun (WGS) entry which is preliminary data.</text>
</comment>
<name>A0ABS7U875_9ACTN</name>
<feature type="domain" description="M23ase beta-sheet core" evidence="3">
    <location>
        <begin position="54"/>
        <end position="147"/>
    </location>
</feature>
<dbReference type="PANTHER" id="PTHR21666:SF289">
    <property type="entry name" value="L-ALA--D-GLU ENDOPEPTIDASE"/>
    <property type="match status" value="1"/>
</dbReference>
<evidence type="ECO:0000259" key="3">
    <source>
        <dbReference type="Pfam" id="PF01551"/>
    </source>
</evidence>
<reference evidence="4 5" key="1">
    <citation type="submission" date="2021-09" db="EMBL/GenBank/DDBJ databases">
        <title>Whole genome sequence of Nocardioides sp. GBK3QG-3.</title>
        <authorList>
            <person name="Tuo L."/>
        </authorList>
    </citation>
    <scope>NUCLEOTIDE SEQUENCE [LARGE SCALE GENOMIC DNA]</scope>
    <source>
        <strain evidence="4 5">GBK3QG-3</strain>
    </source>
</reference>
<keyword evidence="1 2" id="KW-0732">Signal</keyword>
<dbReference type="PANTHER" id="PTHR21666">
    <property type="entry name" value="PEPTIDASE-RELATED"/>
    <property type="match status" value="1"/>
</dbReference>
<dbReference type="Pfam" id="PF01551">
    <property type="entry name" value="Peptidase_M23"/>
    <property type="match status" value="1"/>
</dbReference>
<dbReference type="CDD" id="cd12797">
    <property type="entry name" value="M23_peptidase"/>
    <property type="match status" value="1"/>
</dbReference>
<organism evidence="4 5">
    <name type="scientific">Nocardioides mangrovi</name>
    <dbReference type="NCBI Taxonomy" id="2874580"/>
    <lineage>
        <taxon>Bacteria</taxon>
        <taxon>Bacillati</taxon>
        <taxon>Actinomycetota</taxon>
        <taxon>Actinomycetes</taxon>
        <taxon>Propionibacteriales</taxon>
        <taxon>Nocardioidaceae</taxon>
        <taxon>Nocardioides</taxon>
    </lineage>
</organism>
<dbReference type="RefSeq" id="WP_224121393.1">
    <property type="nucleotide sequence ID" value="NZ_JAIQZJ010000001.1"/>
</dbReference>
<dbReference type="InterPro" id="IPR050570">
    <property type="entry name" value="Cell_wall_metabolism_enzyme"/>
</dbReference>
<proteinExistence type="predicted"/>
<evidence type="ECO:0000313" key="5">
    <source>
        <dbReference type="Proteomes" id="UP000780875"/>
    </source>
</evidence>
<keyword evidence="5" id="KW-1185">Reference proteome</keyword>